<proteinExistence type="predicted"/>
<keyword evidence="2" id="KW-0472">Membrane</keyword>
<organism evidence="3 4">
    <name type="scientific">Candidatus Anaerobutyricum stercoripullorum</name>
    <dbReference type="NCBI Taxonomy" id="2838456"/>
    <lineage>
        <taxon>Bacteria</taxon>
        <taxon>Bacillati</taxon>
        <taxon>Bacillota</taxon>
        <taxon>Clostridia</taxon>
        <taxon>Lachnospirales</taxon>
        <taxon>Lachnospiraceae</taxon>
        <taxon>Anaerobutyricum</taxon>
    </lineage>
</organism>
<evidence type="ECO:0000313" key="4">
    <source>
        <dbReference type="Proteomes" id="UP000886805"/>
    </source>
</evidence>
<evidence type="ECO:0000256" key="1">
    <source>
        <dbReference type="SAM" id="MobiDB-lite"/>
    </source>
</evidence>
<feature type="transmembrane region" description="Helical" evidence="2">
    <location>
        <begin position="45"/>
        <end position="65"/>
    </location>
</feature>
<reference evidence="3" key="1">
    <citation type="journal article" date="2021" name="PeerJ">
        <title>Extensive microbial diversity within the chicken gut microbiome revealed by metagenomics and culture.</title>
        <authorList>
            <person name="Gilroy R."/>
            <person name="Ravi A."/>
            <person name="Getino M."/>
            <person name="Pursley I."/>
            <person name="Horton D.L."/>
            <person name="Alikhan N.F."/>
            <person name="Baker D."/>
            <person name="Gharbi K."/>
            <person name="Hall N."/>
            <person name="Watson M."/>
            <person name="Adriaenssens E.M."/>
            <person name="Foster-Nyarko E."/>
            <person name="Jarju S."/>
            <person name="Secka A."/>
            <person name="Antonio M."/>
            <person name="Oren A."/>
            <person name="Chaudhuri R.R."/>
            <person name="La Ragione R."/>
            <person name="Hildebrand F."/>
            <person name="Pallen M.J."/>
        </authorList>
    </citation>
    <scope>NUCLEOTIDE SEQUENCE</scope>
    <source>
        <strain evidence="3">ChiSxjej3B15-1167</strain>
    </source>
</reference>
<feature type="region of interest" description="Disordered" evidence="1">
    <location>
        <begin position="471"/>
        <end position="509"/>
    </location>
</feature>
<accession>A0A9D2BEW0</accession>
<evidence type="ECO:0000256" key="2">
    <source>
        <dbReference type="SAM" id="Phobius"/>
    </source>
</evidence>
<reference evidence="3" key="2">
    <citation type="submission" date="2021-04" db="EMBL/GenBank/DDBJ databases">
        <authorList>
            <person name="Gilroy R."/>
        </authorList>
    </citation>
    <scope>NUCLEOTIDE SEQUENCE</scope>
    <source>
        <strain evidence="3">ChiSxjej3B15-1167</strain>
    </source>
</reference>
<evidence type="ECO:0000313" key="3">
    <source>
        <dbReference type="EMBL" id="HIX72704.1"/>
    </source>
</evidence>
<dbReference type="EMBL" id="DXEQ01000200">
    <property type="protein sequence ID" value="HIX72704.1"/>
    <property type="molecule type" value="Genomic_DNA"/>
</dbReference>
<dbReference type="Proteomes" id="UP000886805">
    <property type="component" value="Unassembled WGS sequence"/>
</dbReference>
<keyword evidence="2" id="KW-1133">Transmembrane helix</keyword>
<gene>
    <name evidence="3" type="ORF">H9849_06745</name>
</gene>
<feature type="compositionally biased region" description="Polar residues" evidence="1">
    <location>
        <begin position="478"/>
        <end position="490"/>
    </location>
</feature>
<dbReference type="SUPFAM" id="SSF82171">
    <property type="entry name" value="DPP6 N-terminal domain-like"/>
    <property type="match status" value="1"/>
</dbReference>
<keyword evidence="2" id="KW-0812">Transmembrane</keyword>
<protein>
    <submittedName>
        <fullName evidence="3">Uncharacterized protein</fullName>
    </submittedName>
</protein>
<sequence length="846" mass="94818">MTGKDLFDAIHRCENRFIEETAEELLKNEEKNQQTSIWGTFARRAAAVLLCIFVLGMGVSALAMASDTFREWIYEMFSGHEVMELDIGDAEAGDTNGTAESLPDIPADENHRISLKDDMVVWGDRETVVAETHYDNKKEQIVFDRVYRLQGNGLKELTVHSYDGDYDGRPFSFEYVIVHQEIFGFNLEGAIQEVFSYVNFGDENIGITGDGGADTGKMSETDAKDRQSGRSIYVQLSDDFGDQYKECIAKINLDTMEMEKLSGDQVYADCVISPEGTKILCLYRADNYATVFDLKEKTEKKIEAICGASRASEIEFVDDDTILTYGDYVDEVRDGVTYSQQQVLRVDLRTGEVMNTYTGIGDISMEWDSVQGETLILRNMVSGDTFSVKGTDSKIHFMKKAGDYALFGNKEEKASYFLVNLSTRKSMKIDIPEELFRQVEIYLAGAEKKLLLANDTEGYIVDVSQLSEDASAGADNQGDVTKGTTDTVAGTDNPPDMAAETEGPPDIPADENQMLTLKKGMRIYGEKESFVCQVHEDENGEEVIEAVYAIEEDGLRKLPVDTFSGEYDGAPYSFSYAVIGDEVFGFHETGHCTVLPHKEGDIIYVSLSQVNKKSRVTKECLAEINLETEEVTKISHDKMICNFLMSPDGKIILCNHRSDGYWSVFDIAARTEKRVDSLPGYLHTDEIKFLDTYTVLTYGDDIMTKLKDGSWQIDSQTYKIDLRTGEILEKYPGAADLDMEWNYTTEGNVLKLHNIITGEDMTIRDVGENLYTVGGAGDYILFGYDADDEKPREDYCLVDLAEQTFMKMDVPPELSDQLEIYPAVSEKKLLLTNGTEGYIVDVEDMS</sequence>
<name>A0A9D2BEW0_9FIRM</name>
<dbReference type="AlphaFoldDB" id="A0A9D2BEW0"/>
<comment type="caution">
    <text evidence="3">The sequence shown here is derived from an EMBL/GenBank/DDBJ whole genome shotgun (WGS) entry which is preliminary data.</text>
</comment>